<evidence type="ECO:0000313" key="3">
    <source>
        <dbReference type="EMBL" id="TBO56790.1"/>
    </source>
</evidence>
<accession>A0A4Q9HRM8</accession>
<feature type="domain" description="Beta-lactamase-related" evidence="1">
    <location>
        <begin position="65"/>
        <end position="383"/>
    </location>
</feature>
<sequence length="512" mass="55002">MTIAPSAESHEPEPHADGALAVREAARIPATGPAGTVDAPGAPDAFAELMPQTRRALLRRLAIGQAEGRAPSMMGAVVRGGRPVWTGARGSVAGEEPHGDVQYRIGSITKTFVAVMVLRLRDAGLLRLADPIGRYVEGTPVPEVTIAQLLAHSSGLAAEPRGPWWERTAGELRPEQADLFGERPQRLPAGRRHHYSNTGYALLGTLVERLRDGEAWGEVLRREVLEPLGMRRTTLRPLMPHADGWAVHPWADALLPEPAQDTGLMAPAGQLWSTLEDLCRWAAFLLRGDEWVLSAASLDEMRTPAVPPEHDGWDAGYGLGFQLVRRNGRRTGGAEGARSGRRLAGHTGSMPGFLAALWVDAEEDLAGIALANCTSGTAIGAVAGDLLEIVADHEPRIPEPWRPLSGPLDKDLLALTGPWYWGANPFALRLRAERALELVPLSGTGRASRFRAEPDGTWTGLDGYYAGETLRVVRAEDGSADHLDLGTFIFTRGPYEPAGPVPGGVDAEGWRV</sequence>
<dbReference type="SUPFAM" id="SSF56601">
    <property type="entry name" value="beta-lactamase/transpeptidase-like"/>
    <property type="match status" value="1"/>
</dbReference>
<evidence type="ECO:0000259" key="2">
    <source>
        <dbReference type="Pfam" id="PF24491"/>
    </source>
</evidence>
<dbReference type="InterPro" id="IPR056008">
    <property type="entry name" value="DUF7586"/>
</dbReference>
<organism evidence="3 4">
    <name type="scientific">Streptomyces kasugaensis</name>
    <dbReference type="NCBI Taxonomy" id="1946"/>
    <lineage>
        <taxon>Bacteria</taxon>
        <taxon>Bacillati</taxon>
        <taxon>Actinomycetota</taxon>
        <taxon>Actinomycetes</taxon>
        <taxon>Kitasatosporales</taxon>
        <taxon>Streptomycetaceae</taxon>
        <taxon>Streptomyces</taxon>
    </lineage>
</organism>
<dbReference type="PANTHER" id="PTHR43283">
    <property type="entry name" value="BETA-LACTAMASE-RELATED"/>
    <property type="match status" value="1"/>
</dbReference>
<comment type="caution">
    <text evidence="3">The sequence shown here is derived from an EMBL/GenBank/DDBJ whole genome shotgun (WGS) entry which is preliminary data.</text>
</comment>
<feature type="domain" description="DUF7586" evidence="2">
    <location>
        <begin position="409"/>
        <end position="492"/>
    </location>
</feature>
<keyword evidence="4" id="KW-1185">Reference proteome</keyword>
<dbReference type="InterPro" id="IPR050789">
    <property type="entry name" value="Diverse_Enzym_Activities"/>
</dbReference>
<dbReference type="Pfam" id="PF24491">
    <property type="entry name" value="DUF7586"/>
    <property type="match status" value="1"/>
</dbReference>
<dbReference type="Proteomes" id="UP000292452">
    <property type="component" value="Unassembled WGS sequence"/>
</dbReference>
<proteinExistence type="predicted"/>
<keyword evidence="3" id="KW-0378">Hydrolase</keyword>
<evidence type="ECO:0000313" key="4">
    <source>
        <dbReference type="Proteomes" id="UP000292452"/>
    </source>
</evidence>
<dbReference type="Pfam" id="PF00144">
    <property type="entry name" value="Beta-lactamase"/>
    <property type="match status" value="1"/>
</dbReference>
<dbReference type="EMBL" id="SIXH01000294">
    <property type="protein sequence ID" value="TBO56790.1"/>
    <property type="molecule type" value="Genomic_DNA"/>
</dbReference>
<dbReference type="InterPro" id="IPR012338">
    <property type="entry name" value="Beta-lactam/transpept-like"/>
</dbReference>
<name>A0A4Q9HRM8_STRKA</name>
<dbReference type="GO" id="GO:0016787">
    <property type="term" value="F:hydrolase activity"/>
    <property type="evidence" value="ECO:0007669"/>
    <property type="project" value="UniProtKB-KW"/>
</dbReference>
<dbReference type="AlphaFoldDB" id="A0A4Q9HRM8"/>
<reference evidence="3 4" key="1">
    <citation type="submission" date="2019-02" db="EMBL/GenBank/DDBJ databases">
        <title>Draft Genome Sequence of Streptomyces sp. AM-2504, identified by 16S rRNA comparative analysis as a Streptomyces Kasugaensis strain.</title>
        <authorList>
            <person name="Napolioni V."/>
            <person name="Giuliodori A.M."/>
            <person name="Spurio R."/>
            <person name="Fabbretti A."/>
        </authorList>
    </citation>
    <scope>NUCLEOTIDE SEQUENCE [LARGE SCALE GENOMIC DNA]</scope>
    <source>
        <strain evidence="3 4">AM-2504</strain>
    </source>
</reference>
<dbReference type="InterPro" id="IPR001466">
    <property type="entry name" value="Beta-lactam-related"/>
</dbReference>
<evidence type="ECO:0000259" key="1">
    <source>
        <dbReference type="Pfam" id="PF00144"/>
    </source>
</evidence>
<protein>
    <submittedName>
        <fullName evidence="3">Class A beta-lactamase-related serine hydrolase</fullName>
    </submittedName>
</protein>
<gene>
    <name evidence="3" type="ORF">EYS09_26115</name>
</gene>
<dbReference type="Gene3D" id="3.40.710.10">
    <property type="entry name" value="DD-peptidase/beta-lactamase superfamily"/>
    <property type="match status" value="1"/>
</dbReference>